<keyword evidence="2" id="KW-0328">Glycosyltransferase</keyword>
<proteinExistence type="predicted"/>
<dbReference type="Proteomes" id="UP001597032">
    <property type="component" value="Unassembled WGS sequence"/>
</dbReference>
<evidence type="ECO:0000313" key="3">
    <source>
        <dbReference type="Proteomes" id="UP001597032"/>
    </source>
</evidence>
<accession>A0ABW2Z8D4</accession>
<evidence type="ECO:0000256" key="1">
    <source>
        <dbReference type="ARBA" id="ARBA00022679"/>
    </source>
</evidence>
<dbReference type="PANTHER" id="PTHR46401:SF2">
    <property type="entry name" value="GLYCOSYLTRANSFERASE WBBK-RELATED"/>
    <property type="match status" value="1"/>
</dbReference>
<organism evidence="2 3">
    <name type="scientific">Lutibacter aestuarii</name>
    <dbReference type="NCBI Taxonomy" id="861111"/>
    <lineage>
        <taxon>Bacteria</taxon>
        <taxon>Pseudomonadati</taxon>
        <taxon>Bacteroidota</taxon>
        <taxon>Flavobacteriia</taxon>
        <taxon>Flavobacteriales</taxon>
        <taxon>Flavobacteriaceae</taxon>
        <taxon>Lutibacter</taxon>
    </lineage>
</organism>
<comment type="caution">
    <text evidence="2">The sequence shown here is derived from an EMBL/GenBank/DDBJ whole genome shotgun (WGS) entry which is preliminary data.</text>
</comment>
<dbReference type="CDD" id="cd03801">
    <property type="entry name" value="GT4_PimA-like"/>
    <property type="match status" value="1"/>
</dbReference>
<name>A0ABW2Z8D4_9FLAO</name>
<dbReference type="GO" id="GO:0016757">
    <property type="term" value="F:glycosyltransferase activity"/>
    <property type="evidence" value="ECO:0007669"/>
    <property type="project" value="UniProtKB-KW"/>
</dbReference>
<reference evidence="3" key="1">
    <citation type="journal article" date="2019" name="Int. J. Syst. Evol. Microbiol.">
        <title>The Global Catalogue of Microorganisms (GCM) 10K type strain sequencing project: providing services to taxonomists for standard genome sequencing and annotation.</title>
        <authorList>
            <consortium name="The Broad Institute Genomics Platform"/>
            <consortium name="The Broad Institute Genome Sequencing Center for Infectious Disease"/>
            <person name="Wu L."/>
            <person name="Ma J."/>
        </authorList>
    </citation>
    <scope>NUCLEOTIDE SEQUENCE [LARGE SCALE GENOMIC DNA]</scope>
    <source>
        <strain evidence="3">CCUG 60022</strain>
    </source>
</reference>
<dbReference type="SUPFAM" id="SSF53756">
    <property type="entry name" value="UDP-Glycosyltransferase/glycogen phosphorylase"/>
    <property type="match status" value="1"/>
</dbReference>
<dbReference type="PANTHER" id="PTHR46401">
    <property type="entry name" value="GLYCOSYLTRANSFERASE WBBK-RELATED"/>
    <property type="match status" value="1"/>
</dbReference>
<sequence length="410" mass="47644">MKKIIIIGFVWPEPNSTAAGSRMLQLIQLFLSNNYKVTFASVASQNEKSYKLEALGIETNSIQLNSASFDTFIKKINPEIVLFDRYITEEQFGWRVAENCPNALRILDTEDLHFLRNARFVSYKKKCELTPNLLINDITKREVASIYRCDLTLIISKYELKLLKKTFNIPKQLLFYIPFLLDSISEKAFKLYPSFEQRINFMTIGNFKHEPNWNAVVYLKETIWPLIRKELPKANLTIYGAYSSQKVEQLHNKKEGFLIEGWVESTEKAFSNAKICLAPLQFGAGLKGKLIDAMKYGTPSITTTIGAEAMHQKLQWNGCIEDDPKKFAERAVEFYKNKMLWKQAQQNGVKIINQCYLKEKFESKFINQLEYVLKNIELHRLNNFIGAMLTHHTLKSTKYLSKWIEEKNKI</sequence>
<gene>
    <name evidence="2" type="ORF">ACFQZW_08910</name>
</gene>
<dbReference type="EC" id="2.4.-.-" evidence="2"/>
<dbReference type="Gene3D" id="3.40.50.2000">
    <property type="entry name" value="Glycogen Phosphorylase B"/>
    <property type="match status" value="1"/>
</dbReference>
<keyword evidence="3" id="KW-1185">Reference proteome</keyword>
<dbReference type="Pfam" id="PF13692">
    <property type="entry name" value="Glyco_trans_1_4"/>
    <property type="match status" value="1"/>
</dbReference>
<dbReference type="RefSeq" id="WP_372800412.1">
    <property type="nucleotide sequence ID" value="NZ_JBHTIC010000008.1"/>
</dbReference>
<dbReference type="EMBL" id="JBHTIC010000008">
    <property type="protein sequence ID" value="MFD0762201.1"/>
    <property type="molecule type" value="Genomic_DNA"/>
</dbReference>
<protein>
    <submittedName>
        <fullName evidence="2">Glycosyltransferase family 4 protein</fullName>
        <ecNumber evidence="2">2.4.-.-</ecNumber>
    </submittedName>
</protein>
<keyword evidence="1 2" id="KW-0808">Transferase</keyword>
<evidence type="ECO:0000313" key="2">
    <source>
        <dbReference type="EMBL" id="MFD0762201.1"/>
    </source>
</evidence>